<dbReference type="Proteomes" id="UP000550707">
    <property type="component" value="Unassembled WGS sequence"/>
</dbReference>
<keyword evidence="3" id="KW-1185">Reference proteome</keyword>
<gene>
    <name evidence="2" type="ORF">HJG59_010481</name>
</gene>
<evidence type="ECO:0000256" key="1">
    <source>
        <dbReference type="SAM" id="MobiDB-lite"/>
    </source>
</evidence>
<protein>
    <submittedName>
        <fullName evidence="2">Uncharacterized protein</fullName>
    </submittedName>
</protein>
<reference evidence="2 3" key="1">
    <citation type="journal article" date="2020" name="Nature">
        <title>Six reference-quality genomes reveal evolution of bat adaptations.</title>
        <authorList>
            <person name="Jebb D."/>
            <person name="Huang Z."/>
            <person name="Pippel M."/>
            <person name="Hughes G.M."/>
            <person name="Lavrichenko K."/>
            <person name="Devanna P."/>
            <person name="Winkler S."/>
            <person name="Jermiin L.S."/>
            <person name="Skirmuntt E.C."/>
            <person name="Katzourakis A."/>
            <person name="Burkitt-Gray L."/>
            <person name="Ray D.A."/>
            <person name="Sullivan K.A.M."/>
            <person name="Roscito J.G."/>
            <person name="Kirilenko B.M."/>
            <person name="Davalos L.M."/>
            <person name="Corthals A.P."/>
            <person name="Power M.L."/>
            <person name="Jones G."/>
            <person name="Ransome R.D."/>
            <person name="Dechmann D.K.N."/>
            <person name="Locatelli A.G."/>
            <person name="Puechmaille S.J."/>
            <person name="Fedrigo O."/>
            <person name="Jarvis E.D."/>
            <person name="Hiller M."/>
            <person name="Vernes S.C."/>
            <person name="Myers E.W."/>
            <person name="Teeling E.C."/>
        </authorList>
    </citation>
    <scope>NUCLEOTIDE SEQUENCE [LARGE SCALE GENOMIC DNA]</scope>
    <source>
        <strain evidence="2">MMolMol1</strain>
        <tissue evidence="2">Muscle</tissue>
    </source>
</reference>
<proteinExistence type="predicted"/>
<accession>A0A7J8B8P5</accession>
<evidence type="ECO:0000313" key="3">
    <source>
        <dbReference type="Proteomes" id="UP000550707"/>
    </source>
</evidence>
<comment type="caution">
    <text evidence="2">The sequence shown here is derived from an EMBL/GenBank/DDBJ whole genome shotgun (WGS) entry which is preliminary data.</text>
</comment>
<dbReference type="EMBL" id="JACASF010000035">
    <property type="protein sequence ID" value="KAF6394891.1"/>
    <property type="molecule type" value="Genomic_DNA"/>
</dbReference>
<feature type="region of interest" description="Disordered" evidence="1">
    <location>
        <begin position="72"/>
        <end position="133"/>
    </location>
</feature>
<sequence>MLKRRAAPPGPCPLSSSWFTPVNCSHRGLPESCSPLGATSGLCPSSPSSLSILKALQGASWSNHFHVLETGHEEAHPLPSGSENRPRLQNCPPSPTATPLLPAGRRDPPQGGTVTCTATPLETEPFPPLAPRP</sequence>
<dbReference type="AlphaFoldDB" id="A0A7J8B8P5"/>
<name>A0A7J8B8P5_MOLMO</name>
<evidence type="ECO:0000313" key="2">
    <source>
        <dbReference type="EMBL" id="KAF6394891.1"/>
    </source>
</evidence>
<organism evidence="2 3">
    <name type="scientific">Molossus molossus</name>
    <name type="common">Pallas' mastiff bat</name>
    <name type="synonym">Vespertilio molossus</name>
    <dbReference type="NCBI Taxonomy" id="27622"/>
    <lineage>
        <taxon>Eukaryota</taxon>
        <taxon>Metazoa</taxon>
        <taxon>Chordata</taxon>
        <taxon>Craniata</taxon>
        <taxon>Vertebrata</taxon>
        <taxon>Euteleostomi</taxon>
        <taxon>Mammalia</taxon>
        <taxon>Eutheria</taxon>
        <taxon>Laurasiatheria</taxon>
        <taxon>Chiroptera</taxon>
        <taxon>Yangochiroptera</taxon>
        <taxon>Molossidae</taxon>
        <taxon>Molossus</taxon>
    </lineage>
</organism>